<dbReference type="PANTHER" id="PTHR30012">
    <property type="entry name" value="GENERAL SECRETION PATHWAY PROTEIN"/>
    <property type="match status" value="1"/>
</dbReference>
<comment type="function">
    <text evidence="1">Component of the type II secretion system inner membrane complex required for the energy-dependent secretion of extracellular factors such as proteases and toxins from the periplasm.</text>
</comment>
<comment type="subunit">
    <text evidence="11">Type II secretion system is composed of four main components: the outer membrane complex, the inner membrane complex, the cytoplasmic secretion ATPase and the periplasm-spanning pseudopilus. Homodimer. Interacts with OutE and OutL components.</text>
</comment>
<keyword evidence="17" id="KW-1185">Reference proteome</keyword>
<dbReference type="GO" id="GO:0005886">
    <property type="term" value="C:plasma membrane"/>
    <property type="evidence" value="ECO:0007669"/>
    <property type="project" value="UniProtKB-SubCell"/>
</dbReference>
<dbReference type="Proteomes" id="UP000461443">
    <property type="component" value="Unassembled WGS sequence"/>
</dbReference>
<proteinExistence type="inferred from homology"/>
<keyword evidence="5" id="KW-0997">Cell inner membrane</keyword>
<reference evidence="16 17" key="1">
    <citation type="submission" date="2019-12" db="EMBL/GenBank/DDBJ databases">
        <authorList>
            <person name="Lee S.D."/>
        </authorList>
    </citation>
    <scope>NUCLEOTIDE SEQUENCE [LARGE SCALE GENOMIC DNA]</scope>
    <source>
        <strain evidence="16 17">SAP-6</strain>
    </source>
</reference>
<dbReference type="PANTHER" id="PTHR30012:SF7">
    <property type="entry name" value="PROTEIN TRANSPORT PROTEIN HOFC HOMOLOG"/>
    <property type="match status" value="1"/>
</dbReference>
<dbReference type="AlphaFoldDB" id="A0A845SEB4"/>
<dbReference type="RefSeq" id="WP_162363958.1">
    <property type="nucleotide sequence ID" value="NZ_WUBS01000001.1"/>
</dbReference>
<evidence type="ECO:0000256" key="11">
    <source>
        <dbReference type="ARBA" id="ARBA00064046"/>
    </source>
</evidence>
<evidence type="ECO:0000313" key="16">
    <source>
        <dbReference type="EMBL" id="NDL61274.1"/>
    </source>
</evidence>
<dbReference type="InterPro" id="IPR042094">
    <property type="entry name" value="T2SS_GspF_sf"/>
</dbReference>
<comment type="caution">
    <text evidence="16">The sequence shown here is derived from an EMBL/GenBank/DDBJ whole genome shotgun (WGS) entry which is preliminary data.</text>
</comment>
<evidence type="ECO:0000256" key="5">
    <source>
        <dbReference type="ARBA" id="ARBA00022519"/>
    </source>
</evidence>
<evidence type="ECO:0000256" key="7">
    <source>
        <dbReference type="ARBA" id="ARBA00022837"/>
    </source>
</evidence>
<feature type="transmembrane region" description="Helical" evidence="14">
    <location>
        <begin position="166"/>
        <end position="187"/>
    </location>
</feature>
<evidence type="ECO:0000256" key="10">
    <source>
        <dbReference type="ARBA" id="ARBA00030750"/>
    </source>
</evidence>
<keyword evidence="7" id="KW-0106">Calcium</keyword>
<evidence type="ECO:0000256" key="12">
    <source>
        <dbReference type="ARBA" id="ARBA00074609"/>
    </source>
</evidence>
<evidence type="ECO:0000256" key="4">
    <source>
        <dbReference type="ARBA" id="ARBA00022475"/>
    </source>
</evidence>
<evidence type="ECO:0000256" key="2">
    <source>
        <dbReference type="ARBA" id="ARBA00004429"/>
    </source>
</evidence>
<dbReference type="InterPro" id="IPR003004">
    <property type="entry name" value="GspF/PilC"/>
</dbReference>
<dbReference type="Pfam" id="PF00482">
    <property type="entry name" value="T2SSF"/>
    <property type="match status" value="2"/>
</dbReference>
<accession>A0A845SEB4</accession>
<evidence type="ECO:0000256" key="8">
    <source>
        <dbReference type="ARBA" id="ARBA00022989"/>
    </source>
</evidence>
<dbReference type="InterPro" id="IPR018076">
    <property type="entry name" value="T2SS_GspF_dom"/>
</dbReference>
<organism evidence="16 17">
    <name type="scientific">Acerihabitans arboris</name>
    <dbReference type="NCBI Taxonomy" id="2691583"/>
    <lineage>
        <taxon>Bacteria</taxon>
        <taxon>Pseudomonadati</taxon>
        <taxon>Pseudomonadota</taxon>
        <taxon>Gammaproteobacteria</taxon>
        <taxon>Enterobacterales</taxon>
        <taxon>Pectobacteriaceae</taxon>
        <taxon>Acerihabitans</taxon>
    </lineage>
</organism>
<evidence type="ECO:0000256" key="1">
    <source>
        <dbReference type="ARBA" id="ARBA00002684"/>
    </source>
</evidence>
<feature type="domain" description="Type II secretion system protein GspF" evidence="15">
    <location>
        <begin position="269"/>
        <end position="390"/>
    </location>
</feature>
<gene>
    <name evidence="16" type="primary">hofC</name>
    <name evidence="16" type="ORF">GRH90_00610</name>
</gene>
<comment type="subcellular location">
    <subcellularLocation>
        <location evidence="2">Cell inner membrane</location>
        <topology evidence="2">Multi-pass membrane protein</topology>
    </subcellularLocation>
</comment>
<dbReference type="Gene3D" id="1.20.81.30">
    <property type="entry name" value="Type II secretion system (T2SS), domain F"/>
    <property type="match status" value="2"/>
</dbReference>
<evidence type="ECO:0000256" key="3">
    <source>
        <dbReference type="ARBA" id="ARBA00005745"/>
    </source>
</evidence>
<evidence type="ECO:0000256" key="9">
    <source>
        <dbReference type="ARBA" id="ARBA00023136"/>
    </source>
</evidence>
<reference evidence="16 17" key="2">
    <citation type="submission" date="2020-02" db="EMBL/GenBank/DDBJ databases">
        <title>The new genus of Enterobacteriales.</title>
        <authorList>
            <person name="Kim I.S."/>
        </authorList>
    </citation>
    <scope>NUCLEOTIDE SEQUENCE [LARGE SCALE GENOMIC DNA]</scope>
    <source>
        <strain evidence="16 17">SAP-6</strain>
    </source>
</reference>
<evidence type="ECO:0000259" key="15">
    <source>
        <dbReference type="Pfam" id="PF00482"/>
    </source>
</evidence>
<evidence type="ECO:0000256" key="13">
    <source>
        <dbReference type="ARBA" id="ARBA00077693"/>
    </source>
</evidence>
<name>A0A845SEB4_9GAMM</name>
<feature type="transmembrane region" description="Helical" evidence="14">
    <location>
        <begin position="371"/>
        <end position="391"/>
    </location>
</feature>
<protein>
    <recommendedName>
        <fullName evidence="12">Type II secretion system protein F</fullName>
    </recommendedName>
    <alternativeName>
        <fullName evidence="10">General secretion pathway protein F</fullName>
    </alternativeName>
    <alternativeName>
        <fullName evidence="13">Pectic enzymes secretion protein OutF</fullName>
    </alternativeName>
</protein>
<feature type="transmembrane region" description="Helical" evidence="14">
    <location>
        <begin position="207"/>
        <end position="232"/>
    </location>
</feature>
<keyword evidence="6 14" id="KW-0812">Transmembrane</keyword>
<dbReference type="GO" id="GO:0015628">
    <property type="term" value="P:protein secretion by the type II secretion system"/>
    <property type="evidence" value="ECO:0007669"/>
    <property type="project" value="TreeGrafter"/>
</dbReference>
<dbReference type="NCBIfam" id="NF007861">
    <property type="entry name" value="PRK10573.1"/>
    <property type="match status" value="1"/>
</dbReference>
<comment type="similarity">
    <text evidence="3">Belongs to the GSP F family.</text>
</comment>
<dbReference type="PRINTS" id="PR00812">
    <property type="entry name" value="BCTERIALGSPF"/>
</dbReference>
<evidence type="ECO:0000313" key="17">
    <source>
        <dbReference type="Proteomes" id="UP000461443"/>
    </source>
</evidence>
<feature type="domain" description="Type II secretion system protein GspF" evidence="15">
    <location>
        <begin position="65"/>
        <end position="187"/>
    </location>
</feature>
<keyword evidence="8 14" id="KW-1133">Transmembrane helix</keyword>
<evidence type="ECO:0000256" key="14">
    <source>
        <dbReference type="SAM" id="Phobius"/>
    </source>
</evidence>
<keyword evidence="4" id="KW-1003">Cell membrane</keyword>
<sequence length="401" mass="44912">MTGYWLYSWRGLSPAGDIQAGHSIGRDKTSVRQLLIRQELQPFRVRTIGYLGTGYWQKPQLASITSQLAALLGAGLPLRESLHLLAEDHPRAGWRCLLRLLGDKIEQGLTFSQAMADFPQVFPPVYCAMMTLGELTGRLDRCCLALADHEERLGRLKQKVLGALRYPAFILLTATAVMALILIWVLPEFARLYAGSNVPLPWPTRCLLAMAQGAADHALPLLILLTTIYACWRRLGYHHGRWRRLIQAGLLYLPGVGTLMRHHATCQLFQTLAMTHPAGVPLDSGLEMAARTLGHPAYGDAVTQLRRHIQQGYALHQAFYRHRLFPPHCHQLIKTGEYSGTLDEVFRQLARIHEQQTRQRADALAQLAEPLLLFIMGGLVCALVMALYLPLLQIGDLFGRL</sequence>
<evidence type="ECO:0000256" key="6">
    <source>
        <dbReference type="ARBA" id="ARBA00022692"/>
    </source>
</evidence>
<dbReference type="FunFam" id="1.20.81.30:FF:000001">
    <property type="entry name" value="Type II secretion system protein F"/>
    <property type="match status" value="2"/>
</dbReference>
<keyword evidence="9 14" id="KW-0472">Membrane</keyword>
<dbReference type="EMBL" id="WUBS01000001">
    <property type="protein sequence ID" value="NDL61274.1"/>
    <property type="molecule type" value="Genomic_DNA"/>
</dbReference>